<dbReference type="KEGG" id="hsd:SD1D_2214"/>
<dbReference type="OrthoDB" id="9802503at2"/>
<feature type="binding site" evidence="6">
    <location>
        <position position="11"/>
    </location>
    <ligand>
        <name>diphosphate</name>
        <dbReference type="ChEBI" id="CHEBI:33019"/>
    </ligand>
</feature>
<evidence type="ECO:0000256" key="4">
    <source>
        <dbReference type="ARBA" id="ARBA00022777"/>
    </source>
</evidence>
<comment type="similarity">
    <text evidence="6">Belongs to the phosphofructokinase type A (PFKA) family. PPi-dependent PFK group II subfamily. Clade 'B2' sub-subfamily.</text>
</comment>
<comment type="subcellular location">
    <subcellularLocation>
        <location evidence="6">Cytoplasm</location>
    </subcellularLocation>
</comment>
<keyword evidence="6" id="KW-0963">Cytoplasm</keyword>
<dbReference type="PANTHER" id="PTHR45770">
    <property type="entry name" value="ATP-DEPENDENT 6-PHOSPHOFRUCTOKINASE 1"/>
    <property type="match status" value="1"/>
</dbReference>
<feature type="binding site" evidence="6">
    <location>
        <begin position="187"/>
        <end position="189"/>
    </location>
    <ligand>
        <name>substrate</name>
    </ligand>
</feature>
<dbReference type="EC" id="2.7.1.90" evidence="6"/>
<dbReference type="GO" id="GO:0046872">
    <property type="term" value="F:metal ion binding"/>
    <property type="evidence" value="ECO:0007669"/>
    <property type="project" value="UniProtKB-KW"/>
</dbReference>
<dbReference type="EMBL" id="LN879430">
    <property type="protein sequence ID" value="CUH93729.1"/>
    <property type="molecule type" value="Genomic_DNA"/>
</dbReference>
<reference evidence="9" key="1">
    <citation type="submission" date="2015-09" db="EMBL/GenBank/DDBJ databases">
        <authorList>
            <person name="Wibberg D."/>
        </authorList>
    </citation>
    <scope>NUCLEOTIDE SEQUENCE [LARGE SCALE GENOMIC DNA]</scope>
    <source>
        <strain evidence="9">SD1D</strain>
    </source>
</reference>
<dbReference type="GO" id="GO:0003872">
    <property type="term" value="F:6-phosphofructokinase activity"/>
    <property type="evidence" value="ECO:0007669"/>
    <property type="project" value="UniProtKB-UniRule"/>
</dbReference>
<name>A0A0K8J8G8_9FIRM</name>
<organism evidence="8 9">
    <name type="scientific">Herbinix luporum</name>
    <dbReference type="NCBI Taxonomy" id="1679721"/>
    <lineage>
        <taxon>Bacteria</taxon>
        <taxon>Bacillati</taxon>
        <taxon>Bacillota</taxon>
        <taxon>Clostridia</taxon>
        <taxon>Lachnospirales</taxon>
        <taxon>Lachnospiraceae</taxon>
        <taxon>Herbinix</taxon>
    </lineage>
</organism>
<dbReference type="Pfam" id="PF00365">
    <property type="entry name" value="PFK"/>
    <property type="match status" value="1"/>
</dbReference>
<evidence type="ECO:0000259" key="7">
    <source>
        <dbReference type="Pfam" id="PF00365"/>
    </source>
</evidence>
<comment type="catalytic activity">
    <reaction evidence="6">
        <text>beta-D-fructose 6-phosphate + diphosphate = beta-D-fructose 1,6-bisphosphate + phosphate + H(+)</text>
        <dbReference type="Rhea" id="RHEA:13613"/>
        <dbReference type="ChEBI" id="CHEBI:15378"/>
        <dbReference type="ChEBI" id="CHEBI:32966"/>
        <dbReference type="ChEBI" id="CHEBI:33019"/>
        <dbReference type="ChEBI" id="CHEBI:43474"/>
        <dbReference type="ChEBI" id="CHEBI:57634"/>
        <dbReference type="EC" id="2.7.1.90"/>
    </reaction>
</comment>
<dbReference type="InterPro" id="IPR035966">
    <property type="entry name" value="PKF_sf"/>
</dbReference>
<keyword evidence="6" id="KW-0324">Glycolysis</keyword>
<feature type="active site" description="Proton acceptor" evidence="6">
    <location>
        <position position="143"/>
    </location>
</feature>
<keyword evidence="9" id="KW-1185">Reference proteome</keyword>
<dbReference type="NCBIfam" id="NF010675">
    <property type="entry name" value="PRK14072.1"/>
    <property type="match status" value="1"/>
</dbReference>
<feature type="binding site" evidence="6">
    <location>
        <begin position="141"/>
        <end position="143"/>
    </location>
    <ligand>
        <name>substrate</name>
    </ligand>
</feature>
<comment type="caution">
    <text evidence="6">Lacks conserved residue(s) required for the propagation of feature annotation.</text>
</comment>
<proteinExistence type="inferred from homology"/>
<dbReference type="PIRSF" id="PIRSF036483">
    <property type="entry name" value="PFK_XF0274"/>
    <property type="match status" value="1"/>
</dbReference>
<dbReference type="Gene3D" id="3.40.50.450">
    <property type="match status" value="1"/>
</dbReference>
<dbReference type="Gene3D" id="3.40.50.460">
    <property type="entry name" value="Phosphofructokinase domain"/>
    <property type="match status" value="1"/>
</dbReference>
<dbReference type="PRINTS" id="PR00476">
    <property type="entry name" value="PHFRCTKINASE"/>
</dbReference>
<evidence type="ECO:0000256" key="2">
    <source>
        <dbReference type="ARBA" id="ARBA00022679"/>
    </source>
</evidence>
<keyword evidence="5 6" id="KW-0460">Magnesium</keyword>
<dbReference type="InterPro" id="IPR011404">
    <property type="entry name" value="PPi-PFK"/>
</dbReference>
<evidence type="ECO:0000256" key="6">
    <source>
        <dbReference type="HAMAP-Rule" id="MF_01978"/>
    </source>
</evidence>
<dbReference type="GO" id="GO:0047334">
    <property type="term" value="F:diphosphate-fructose-6-phosphate 1-phosphotransferase activity"/>
    <property type="evidence" value="ECO:0007669"/>
    <property type="project" value="UniProtKB-EC"/>
</dbReference>
<dbReference type="InterPro" id="IPR000023">
    <property type="entry name" value="Phosphofructokinase_dom"/>
</dbReference>
<evidence type="ECO:0000313" key="9">
    <source>
        <dbReference type="Proteomes" id="UP000196053"/>
    </source>
</evidence>
<dbReference type="InterPro" id="IPR022953">
    <property type="entry name" value="ATP_PFK"/>
</dbReference>
<dbReference type="InterPro" id="IPR050929">
    <property type="entry name" value="PFKA"/>
</dbReference>
<dbReference type="AlphaFoldDB" id="A0A0K8J8G8"/>
<comment type="pathway">
    <text evidence="6">Carbohydrate degradation; glycolysis; D-glyceraldehyde 3-phosphate and glycerone phosphate from D-glucose: step 3/4.</text>
</comment>
<comment type="activity regulation">
    <text evidence="6">Non-allosteric.</text>
</comment>
<evidence type="ECO:0000256" key="3">
    <source>
        <dbReference type="ARBA" id="ARBA00022723"/>
    </source>
</evidence>
<protein>
    <recommendedName>
        <fullName evidence="6">Pyrophosphate--fructose 6-phosphate 1-phosphotransferase</fullName>
        <ecNumber evidence="6">2.7.1.90</ecNumber>
    </recommendedName>
    <alternativeName>
        <fullName evidence="6">6-phosphofructokinase, pyrophosphate dependent</fullName>
    </alternativeName>
    <alternativeName>
        <fullName evidence="6">PPi-dependent phosphofructokinase</fullName>
        <shortName evidence="6">PPi-PFK</shortName>
    </alternativeName>
    <alternativeName>
        <fullName evidence="6">Pyrophosphate-dependent 6-phosphofructose-1-kinase</fullName>
    </alternativeName>
</protein>
<keyword evidence="4 6" id="KW-0418">Kinase</keyword>
<dbReference type="GO" id="GO:0005737">
    <property type="term" value="C:cytoplasm"/>
    <property type="evidence" value="ECO:0007669"/>
    <property type="project" value="UniProtKB-SubCell"/>
</dbReference>
<feature type="binding site" evidence="6">
    <location>
        <position position="113"/>
    </location>
    <ligand>
        <name>Mg(2+)</name>
        <dbReference type="ChEBI" id="CHEBI:18420"/>
        <note>catalytic</note>
    </ligand>
</feature>
<gene>
    <name evidence="6" type="primary">pfp</name>
    <name evidence="8" type="ORF">SD1D_2214</name>
</gene>
<comment type="function">
    <text evidence="6">Catalyzes the phosphorylation of D-fructose 6-phosphate, the first committing step of glycolysis. Uses inorganic phosphate (PPi) as phosphoryl donor instead of ATP like common ATP-dependent phosphofructokinases (ATP-PFKs), which renders the reaction reversible, and can thus function both in glycolysis and gluconeogenesis. Consistently, PPi-PFK can replace the enzymes of both the forward (ATP-PFK) and reverse (fructose-bisphosphatase (FBPase)) reactions.</text>
</comment>
<dbReference type="UniPathway" id="UPA00109">
    <property type="reaction ID" value="UER00182"/>
</dbReference>
<dbReference type="RefSeq" id="WP_058258957.1">
    <property type="nucleotide sequence ID" value="NZ_LN879430.1"/>
</dbReference>
<feature type="site" description="Important for catalytic activity; stabilizes the transition state when the phosphoryl donor is PPi" evidence="6">
    <location>
        <position position="140"/>
    </location>
</feature>
<feature type="binding site" evidence="6">
    <location>
        <position position="244"/>
    </location>
    <ligand>
        <name>substrate</name>
    </ligand>
</feature>
<comment type="cofactor">
    <cofactor evidence="1 6">
        <name>Mg(2+)</name>
        <dbReference type="ChEBI" id="CHEBI:18420"/>
    </cofactor>
</comment>
<keyword evidence="2 6" id="KW-0808">Transferase</keyword>
<dbReference type="GO" id="GO:0006002">
    <property type="term" value="P:fructose 6-phosphate metabolic process"/>
    <property type="evidence" value="ECO:0007669"/>
    <property type="project" value="InterPro"/>
</dbReference>
<accession>A0A0K8J8G8</accession>
<sequence>MNNLLVAQSGGPTTAINATLVGVLKGARISDKVDKVFGAKNGIEGAINDNLIDLNELLKDTEALDTLTYTPSSALGSCRYKMKDWREDDEPYKKIIDTFIKHEIKYFIYIGGNDSMDTVNKLAEYCKMNNHDFYIMGAPKTVDNDLNLTDHSPGFGSAAKYIATTISEIERDISVYDIPAVTIVEIMGRNAGWLTAASALARVNGGPGPDLIYLCEKDFDNDKFIQDIKDKLAVKPGVLVTISEGIKYSDGSYVSDSISSGAVDNFGHKYIAGSAKALEQLVRNEIGCKVRAIELNLMQRAAAHIASETDIIESQMLGQKAFDCVVNGVTGKMAAIHRLGDNPYQVEFTAVDVSQVANHEKTVPTDWITPEGNDVTEEMMTYLRPLIMGEVNIKYENGIPKQLRLY</sequence>
<evidence type="ECO:0000256" key="1">
    <source>
        <dbReference type="ARBA" id="ARBA00001946"/>
    </source>
</evidence>
<dbReference type="HAMAP" id="MF_01978">
    <property type="entry name" value="Phosphofructokinase_II_B2"/>
    <property type="match status" value="1"/>
</dbReference>
<dbReference type="SUPFAM" id="SSF53784">
    <property type="entry name" value="Phosphofructokinase"/>
    <property type="match status" value="1"/>
</dbReference>
<feature type="domain" description="Phosphofructokinase" evidence="7">
    <location>
        <begin position="4"/>
        <end position="324"/>
    </location>
</feature>
<dbReference type="Proteomes" id="UP000196053">
    <property type="component" value="Chromosome I"/>
</dbReference>
<keyword evidence="3 6" id="KW-0479">Metal-binding</keyword>
<evidence type="ECO:0000256" key="5">
    <source>
        <dbReference type="ARBA" id="ARBA00022842"/>
    </source>
</evidence>
<feature type="site" description="Important for catalytic activity and substrate specificity; stabilizes the transition state when the phosphoryl donor is PPi; prevents ATP from binding by mimicking the alpha-phosphate group of ATP" evidence="6">
    <location>
        <position position="114"/>
    </location>
</feature>
<comment type="subunit">
    <text evidence="6">Homodimer.</text>
</comment>
<evidence type="ECO:0000313" key="8">
    <source>
        <dbReference type="EMBL" id="CUH93729.1"/>
    </source>
</evidence>